<evidence type="ECO:0000259" key="2">
    <source>
        <dbReference type="Pfam" id="PF05678"/>
    </source>
</evidence>
<dbReference type="Proteomes" id="UP001293593">
    <property type="component" value="Unassembled WGS sequence"/>
</dbReference>
<gene>
    <name evidence="3" type="ORF">QN277_010289</name>
</gene>
<evidence type="ECO:0000313" key="4">
    <source>
        <dbReference type="Proteomes" id="UP001293593"/>
    </source>
</evidence>
<accession>A0AAE1IMK9</accession>
<dbReference type="GO" id="GO:0005634">
    <property type="term" value="C:nucleus"/>
    <property type="evidence" value="ECO:0007669"/>
    <property type="project" value="TreeGrafter"/>
</dbReference>
<feature type="compositionally biased region" description="Basic and acidic residues" evidence="1">
    <location>
        <begin position="111"/>
        <end position="135"/>
    </location>
</feature>
<dbReference type="AlphaFoldDB" id="A0AAE1IMK9"/>
<dbReference type="EMBL" id="JAWXYG010000015">
    <property type="protein sequence ID" value="KAK4253641.1"/>
    <property type="molecule type" value="Genomic_DNA"/>
</dbReference>
<dbReference type="PANTHER" id="PTHR33143">
    <property type="entry name" value="F16F4.1 PROTEIN-RELATED"/>
    <property type="match status" value="1"/>
</dbReference>
<evidence type="ECO:0000313" key="3">
    <source>
        <dbReference type="EMBL" id="KAK4253641.1"/>
    </source>
</evidence>
<dbReference type="Pfam" id="PF05678">
    <property type="entry name" value="VQ"/>
    <property type="match status" value="1"/>
</dbReference>
<dbReference type="InterPro" id="IPR039607">
    <property type="entry name" value="VQ_8/17/18/20/21/25"/>
</dbReference>
<organism evidence="3 4">
    <name type="scientific">Acacia crassicarpa</name>
    <name type="common">northern wattle</name>
    <dbReference type="NCBI Taxonomy" id="499986"/>
    <lineage>
        <taxon>Eukaryota</taxon>
        <taxon>Viridiplantae</taxon>
        <taxon>Streptophyta</taxon>
        <taxon>Embryophyta</taxon>
        <taxon>Tracheophyta</taxon>
        <taxon>Spermatophyta</taxon>
        <taxon>Magnoliopsida</taxon>
        <taxon>eudicotyledons</taxon>
        <taxon>Gunneridae</taxon>
        <taxon>Pentapetalae</taxon>
        <taxon>rosids</taxon>
        <taxon>fabids</taxon>
        <taxon>Fabales</taxon>
        <taxon>Fabaceae</taxon>
        <taxon>Caesalpinioideae</taxon>
        <taxon>mimosoid clade</taxon>
        <taxon>Acacieae</taxon>
        <taxon>Acacia</taxon>
    </lineage>
</organism>
<comment type="caution">
    <text evidence="3">The sequence shown here is derived from an EMBL/GenBank/DDBJ whole genome shotgun (WGS) entry which is preliminary data.</text>
</comment>
<feature type="compositionally biased region" description="Polar residues" evidence="1">
    <location>
        <begin position="138"/>
        <end position="148"/>
    </location>
</feature>
<name>A0AAE1IMK9_9FABA</name>
<proteinExistence type="predicted"/>
<dbReference type="PANTHER" id="PTHR33143:SF3">
    <property type="entry name" value="VQ MOTIF-CONTAINING PROTEIN 17-RELATED"/>
    <property type="match status" value="1"/>
</dbReference>
<evidence type="ECO:0000256" key="1">
    <source>
        <dbReference type="SAM" id="MobiDB-lite"/>
    </source>
</evidence>
<keyword evidence="4" id="KW-1185">Reference proteome</keyword>
<reference evidence="3" key="1">
    <citation type="submission" date="2023-10" db="EMBL/GenBank/DDBJ databases">
        <title>Chromosome-level genome of the transformable northern wattle, Acacia crassicarpa.</title>
        <authorList>
            <person name="Massaro I."/>
            <person name="Sinha N.R."/>
            <person name="Poethig S."/>
            <person name="Leichty A.R."/>
        </authorList>
    </citation>
    <scope>NUCLEOTIDE SEQUENCE</scope>
    <source>
        <strain evidence="3">Acra3RX</strain>
        <tissue evidence="3">Leaf</tissue>
    </source>
</reference>
<sequence length="148" mass="16623">MTKPRALFPISSSSASAPKLGIDQSQAIAKLKPKIRVIHVDAPKIIQTDAANFRDLVQRLTGKPGDSYQKTPPTSNDLIMEKLDEEEEEFLGLRNPKKKIKNEDEEDGDDEIPKRRSKSNKEMRLSSFFDHHGFSEPDGSTEQLGTMN</sequence>
<feature type="domain" description="VQ" evidence="2">
    <location>
        <begin position="43"/>
        <end position="66"/>
    </location>
</feature>
<feature type="region of interest" description="Disordered" evidence="1">
    <location>
        <begin position="87"/>
        <end position="148"/>
    </location>
</feature>
<dbReference type="InterPro" id="IPR008889">
    <property type="entry name" value="VQ"/>
</dbReference>
<protein>
    <recommendedName>
        <fullName evidence="2">VQ domain-containing protein</fullName>
    </recommendedName>
</protein>